<dbReference type="RefSeq" id="WP_141151244.1">
    <property type="nucleotide sequence ID" value="NZ_VHLG01000031.1"/>
</dbReference>
<dbReference type="InterPro" id="IPR051803">
    <property type="entry name" value="TA_system_RelE-like_toxin"/>
</dbReference>
<dbReference type="Proteomes" id="UP000318801">
    <property type="component" value="Unassembled WGS sequence"/>
</dbReference>
<dbReference type="Gene3D" id="3.30.2310.20">
    <property type="entry name" value="RelE-like"/>
    <property type="match status" value="1"/>
</dbReference>
<keyword evidence="5" id="KW-1185">Reference proteome</keyword>
<dbReference type="PANTHER" id="PTHR33755:SF9">
    <property type="entry name" value="TOXIN PARE1"/>
    <property type="match status" value="1"/>
</dbReference>
<evidence type="ECO:0000313" key="4">
    <source>
        <dbReference type="EMBL" id="TPW26418.1"/>
    </source>
</evidence>
<gene>
    <name evidence="4" type="ORF">FJU08_22310</name>
</gene>
<dbReference type="InterPro" id="IPR007712">
    <property type="entry name" value="RelE/ParE_toxin"/>
</dbReference>
<keyword evidence="2" id="KW-1277">Toxin-antitoxin system</keyword>
<dbReference type="InterPro" id="IPR028344">
    <property type="entry name" value="ParE1/4"/>
</dbReference>
<name>A0A506TYY5_9HYPH</name>
<sequence length="98" mass="11290">MTYRLTRKAEGDLIAIYIAGVEGFGIAQAERYHAELGDVFDLLADNPYLARERTELSPPIRVHPHGSHIILYRIEDDSSILIVRVRHAREDWIEDQSF</sequence>
<dbReference type="Pfam" id="PF05016">
    <property type="entry name" value="ParE_toxin"/>
    <property type="match status" value="1"/>
</dbReference>
<dbReference type="PIRSF" id="PIRSF029218">
    <property type="entry name" value="ParE"/>
    <property type="match status" value="1"/>
</dbReference>
<dbReference type="OrthoDB" id="7173315at2"/>
<dbReference type="EMBL" id="VHLG01000031">
    <property type="protein sequence ID" value="TPW26418.1"/>
    <property type="molecule type" value="Genomic_DNA"/>
</dbReference>
<evidence type="ECO:0000256" key="2">
    <source>
        <dbReference type="ARBA" id="ARBA00022649"/>
    </source>
</evidence>
<evidence type="ECO:0000256" key="3">
    <source>
        <dbReference type="PIRNR" id="PIRNR029218"/>
    </source>
</evidence>
<evidence type="ECO:0000256" key="1">
    <source>
        <dbReference type="ARBA" id="ARBA00006226"/>
    </source>
</evidence>
<protein>
    <recommendedName>
        <fullName evidence="3">Toxin</fullName>
    </recommendedName>
</protein>
<dbReference type="PANTHER" id="PTHR33755">
    <property type="entry name" value="TOXIN PARE1-RELATED"/>
    <property type="match status" value="1"/>
</dbReference>
<reference evidence="4 5" key="1">
    <citation type="submission" date="2019-06" db="EMBL/GenBank/DDBJ databases">
        <authorList>
            <person name="Li M."/>
        </authorList>
    </citation>
    <scope>NUCLEOTIDE SEQUENCE [LARGE SCALE GENOMIC DNA]</scope>
    <source>
        <strain evidence="4 5">BGMRC2036</strain>
    </source>
</reference>
<comment type="similarity">
    <text evidence="1 3">Belongs to the RelE toxin family.</text>
</comment>
<dbReference type="InterPro" id="IPR035093">
    <property type="entry name" value="RelE/ParE_toxin_dom_sf"/>
</dbReference>
<accession>A0A506TYY5</accession>
<dbReference type="AlphaFoldDB" id="A0A506TYY5"/>
<organism evidence="4 5">
    <name type="scientific">Martelella alba</name>
    <dbReference type="NCBI Taxonomy" id="2590451"/>
    <lineage>
        <taxon>Bacteria</taxon>
        <taxon>Pseudomonadati</taxon>
        <taxon>Pseudomonadota</taxon>
        <taxon>Alphaproteobacteria</taxon>
        <taxon>Hyphomicrobiales</taxon>
        <taxon>Aurantimonadaceae</taxon>
        <taxon>Martelella</taxon>
    </lineage>
</organism>
<comment type="caution">
    <text evidence="4">The sequence shown here is derived from an EMBL/GenBank/DDBJ whole genome shotgun (WGS) entry which is preliminary data.</text>
</comment>
<evidence type="ECO:0000313" key="5">
    <source>
        <dbReference type="Proteomes" id="UP000318801"/>
    </source>
</evidence>
<proteinExistence type="inferred from homology"/>